<dbReference type="AlphaFoldDB" id="A0A6H1UC68"/>
<dbReference type="NCBIfam" id="NF011664">
    <property type="entry name" value="PRK15084.1"/>
    <property type="match status" value="1"/>
</dbReference>
<accession>A0A6H1UC68</accession>
<name>A0A6H1UC68_9GAMM</name>
<dbReference type="KEGG" id="fes:HER31_04625"/>
<dbReference type="Pfam" id="PF07450">
    <property type="entry name" value="HycH"/>
    <property type="match status" value="1"/>
</dbReference>
<dbReference type="EMBL" id="CP051180">
    <property type="protein sequence ID" value="QIZ76239.1"/>
    <property type="molecule type" value="Genomic_DNA"/>
</dbReference>
<sequence>MEEQVYIYALNRRFVDEQDMPEEAQQVMYYSLAIGHHLGVVDCLKVRLQCSLDEYRDWIGLLPKESIAAHKMSRYFTFGEIAIYQEHVDTLARAFSEVGRRPNLSERQRALTDTMMGALADIRREPNMYLMVRSR</sequence>
<reference evidence="1 2" key="1">
    <citation type="submission" date="2020-04" db="EMBL/GenBank/DDBJ databases">
        <title>Ferrimonas sp. S7 isolated from sea water.</title>
        <authorList>
            <person name="Bae S.S."/>
            <person name="Baek K."/>
        </authorList>
    </citation>
    <scope>NUCLEOTIDE SEQUENCE [LARGE SCALE GENOMIC DNA]</scope>
    <source>
        <strain evidence="1 2">S7</strain>
    </source>
</reference>
<gene>
    <name evidence="1" type="ORF">HER31_04625</name>
</gene>
<proteinExistence type="predicted"/>
<dbReference type="RefSeq" id="WP_168659499.1">
    <property type="nucleotide sequence ID" value="NZ_CP051180.1"/>
</dbReference>
<dbReference type="InterPro" id="IPR010005">
    <property type="entry name" value="Formate_DH_maturation_HycH"/>
</dbReference>
<evidence type="ECO:0000313" key="2">
    <source>
        <dbReference type="Proteomes" id="UP000501602"/>
    </source>
</evidence>
<dbReference type="Proteomes" id="UP000501602">
    <property type="component" value="Chromosome"/>
</dbReference>
<keyword evidence="2" id="KW-1185">Reference proteome</keyword>
<evidence type="ECO:0000313" key="1">
    <source>
        <dbReference type="EMBL" id="QIZ76239.1"/>
    </source>
</evidence>
<protein>
    <submittedName>
        <fullName evidence="1">HycH family protein</fullName>
    </submittedName>
</protein>
<organism evidence="1 2">
    <name type="scientific">Ferrimonas lipolytica</name>
    <dbReference type="NCBI Taxonomy" id="2724191"/>
    <lineage>
        <taxon>Bacteria</taxon>
        <taxon>Pseudomonadati</taxon>
        <taxon>Pseudomonadota</taxon>
        <taxon>Gammaproteobacteria</taxon>
        <taxon>Alteromonadales</taxon>
        <taxon>Ferrimonadaceae</taxon>
        <taxon>Ferrimonas</taxon>
    </lineage>
</organism>